<sequence>MVHICNRNDKTVQGKTVFCNRNFSPVTNVEIVTAIEQNPYVAAYYGNRNFAHIKTESFGYALSDASKALQLDKNYVKAFYRRTSANMALGKFKVALKDFDSVVKVRPNDKDARAKFNECKKIVQMQAFQKAIAVEENHKSVADSIDLASMSKRGSMSCFILVEIKNFFIKQPSLVDITVPKGEKFTVCGDIHGQLYDLLNIFELNGLPSESNPYVSFDIQFS</sequence>
<dbReference type="EnsemblMetazoa" id="G13748.1">
    <property type="protein sequence ID" value="G13748.1:cds"/>
    <property type="gene ID" value="G13748"/>
</dbReference>
<dbReference type="InterPro" id="IPR013235">
    <property type="entry name" value="PPP_dom"/>
</dbReference>
<evidence type="ECO:0000313" key="8">
    <source>
        <dbReference type="EnsemblMetazoa" id="G13748.1:cds"/>
    </source>
</evidence>
<evidence type="ECO:0000256" key="6">
    <source>
        <dbReference type="PROSITE-ProRule" id="PRU00339"/>
    </source>
</evidence>
<keyword evidence="4" id="KW-0378">Hydrolase</keyword>
<evidence type="ECO:0000313" key="9">
    <source>
        <dbReference type="Proteomes" id="UP000005408"/>
    </source>
</evidence>
<dbReference type="InterPro" id="IPR029052">
    <property type="entry name" value="Metallo-depent_PP-like"/>
</dbReference>
<evidence type="ECO:0000256" key="3">
    <source>
        <dbReference type="ARBA" id="ARBA00022723"/>
    </source>
</evidence>
<dbReference type="InterPro" id="IPR051134">
    <property type="entry name" value="PPP_phosphatase"/>
</dbReference>
<dbReference type="AlphaFoldDB" id="A0A8W8IG77"/>
<dbReference type="Gene3D" id="1.25.40.10">
    <property type="entry name" value="Tetratricopeptide repeat domain"/>
    <property type="match status" value="1"/>
</dbReference>
<dbReference type="EC" id="3.1.3.16" evidence="2"/>
<evidence type="ECO:0000256" key="5">
    <source>
        <dbReference type="ARBA" id="ARBA00023211"/>
    </source>
</evidence>
<dbReference type="PANTHER" id="PTHR45668">
    <property type="entry name" value="SERINE/THREONINE-PROTEIN PHOSPHATASE 5-RELATED"/>
    <property type="match status" value="1"/>
</dbReference>
<evidence type="ECO:0000256" key="4">
    <source>
        <dbReference type="ARBA" id="ARBA00022801"/>
    </source>
</evidence>
<feature type="repeat" description="TPR" evidence="6">
    <location>
        <begin position="76"/>
        <end position="109"/>
    </location>
</feature>
<evidence type="ECO:0000259" key="7">
    <source>
        <dbReference type="Pfam" id="PF08321"/>
    </source>
</evidence>
<organism evidence="8 9">
    <name type="scientific">Magallana gigas</name>
    <name type="common">Pacific oyster</name>
    <name type="synonym">Crassostrea gigas</name>
    <dbReference type="NCBI Taxonomy" id="29159"/>
    <lineage>
        <taxon>Eukaryota</taxon>
        <taxon>Metazoa</taxon>
        <taxon>Spiralia</taxon>
        <taxon>Lophotrochozoa</taxon>
        <taxon>Mollusca</taxon>
        <taxon>Bivalvia</taxon>
        <taxon>Autobranchia</taxon>
        <taxon>Pteriomorphia</taxon>
        <taxon>Ostreida</taxon>
        <taxon>Ostreoidea</taxon>
        <taxon>Ostreidae</taxon>
        <taxon>Magallana</taxon>
    </lineage>
</organism>
<dbReference type="PROSITE" id="PS50005">
    <property type="entry name" value="TPR"/>
    <property type="match status" value="1"/>
</dbReference>
<dbReference type="InterPro" id="IPR011990">
    <property type="entry name" value="TPR-like_helical_dom_sf"/>
</dbReference>
<keyword evidence="6" id="KW-0802">TPR repeat</keyword>
<dbReference type="InterPro" id="IPR019734">
    <property type="entry name" value="TPR_rpt"/>
</dbReference>
<proteinExistence type="predicted"/>
<dbReference type="Pfam" id="PF08321">
    <property type="entry name" value="PPP5"/>
    <property type="match status" value="1"/>
</dbReference>
<feature type="domain" description="PPP" evidence="7">
    <location>
        <begin position="117"/>
        <end position="151"/>
    </location>
</feature>
<comment type="cofactor">
    <cofactor evidence="1">
        <name>Mn(2+)</name>
        <dbReference type="ChEBI" id="CHEBI:29035"/>
    </cofactor>
</comment>
<dbReference type="PANTHER" id="PTHR45668:SF5">
    <property type="entry name" value="SERINE_THREONINE-PROTEIN PHOSPHATASE 5"/>
    <property type="match status" value="1"/>
</dbReference>
<name>A0A8W8IG77_MAGGI</name>
<dbReference type="SUPFAM" id="SSF48452">
    <property type="entry name" value="TPR-like"/>
    <property type="match status" value="1"/>
</dbReference>
<dbReference type="SUPFAM" id="SSF56300">
    <property type="entry name" value="Metallo-dependent phosphatases"/>
    <property type="match status" value="1"/>
</dbReference>
<evidence type="ECO:0000256" key="1">
    <source>
        <dbReference type="ARBA" id="ARBA00001936"/>
    </source>
</evidence>
<dbReference type="Proteomes" id="UP000005408">
    <property type="component" value="Unassembled WGS sequence"/>
</dbReference>
<keyword evidence="9" id="KW-1185">Reference proteome</keyword>
<reference evidence="8" key="1">
    <citation type="submission" date="2022-08" db="UniProtKB">
        <authorList>
            <consortium name="EnsemblMetazoa"/>
        </authorList>
    </citation>
    <scope>IDENTIFICATION</scope>
    <source>
        <strain evidence="8">05x7-T-G4-1.051#20</strain>
    </source>
</reference>
<dbReference type="GO" id="GO:0046872">
    <property type="term" value="F:metal ion binding"/>
    <property type="evidence" value="ECO:0007669"/>
    <property type="project" value="UniProtKB-KW"/>
</dbReference>
<dbReference type="Gene3D" id="3.60.21.10">
    <property type="match status" value="1"/>
</dbReference>
<keyword evidence="5" id="KW-0464">Manganese</keyword>
<accession>A0A8W8IG77</accession>
<dbReference type="SMART" id="SM00028">
    <property type="entry name" value="TPR"/>
    <property type="match status" value="2"/>
</dbReference>
<keyword evidence="3" id="KW-0479">Metal-binding</keyword>
<dbReference type="GO" id="GO:0004722">
    <property type="term" value="F:protein serine/threonine phosphatase activity"/>
    <property type="evidence" value="ECO:0007669"/>
    <property type="project" value="UniProtKB-EC"/>
</dbReference>
<evidence type="ECO:0000256" key="2">
    <source>
        <dbReference type="ARBA" id="ARBA00013081"/>
    </source>
</evidence>
<protein>
    <recommendedName>
        <fullName evidence="2">protein-serine/threonine phosphatase</fullName>
        <ecNumber evidence="2">3.1.3.16</ecNumber>
    </recommendedName>
</protein>